<dbReference type="Pfam" id="PF13812">
    <property type="entry name" value="PPR_3"/>
    <property type="match status" value="1"/>
</dbReference>
<accession>A0A5J5EDJ3</accession>
<feature type="compositionally biased region" description="Basic residues" evidence="3">
    <location>
        <begin position="76"/>
        <end position="85"/>
    </location>
</feature>
<protein>
    <recommendedName>
        <fullName evidence="6">Pentacotripeptide-repeat region of PRORP domain-containing protein</fullName>
    </recommendedName>
</protein>
<feature type="repeat" description="PPR" evidence="2">
    <location>
        <begin position="479"/>
        <end position="514"/>
    </location>
</feature>
<dbReference type="PROSITE" id="PS51375">
    <property type="entry name" value="PPR"/>
    <property type="match status" value="1"/>
</dbReference>
<dbReference type="PANTHER" id="PTHR47942">
    <property type="entry name" value="TETRATRICOPEPTIDE REPEAT (TPR)-LIKE SUPERFAMILY PROTEIN-RELATED"/>
    <property type="match status" value="1"/>
</dbReference>
<feature type="region of interest" description="Disordered" evidence="3">
    <location>
        <begin position="68"/>
        <end position="90"/>
    </location>
</feature>
<dbReference type="Proteomes" id="UP000326924">
    <property type="component" value="Unassembled WGS sequence"/>
</dbReference>
<dbReference type="Gene3D" id="1.25.40.10">
    <property type="entry name" value="Tetratricopeptide repeat domain"/>
    <property type="match status" value="3"/>
</dbReference>
<dbReference type="EMBL" id="VXIS01000415">
    <property type="protein sequence ID" value="KAA8893655.1"/>
    <property type="molecule type" value="Genomic_DNA"/>
</dbReference>
<gene>
    <name evidence="4" type="ORF">FN846DRAFT_502885</name>
</gene>
<name>A0A5J5EDJ3_9PEZI</name>
<organism evidence="4 5">
    <name type="scientific">Sphaerosporella brunnea</name>
    <dbReference type="NCBI Taxonomy" id="1250544"/>
    <lineage>
        <taxon>Eukaryota</taxon>
        <taxon>Fungi</taxon>
        <taxon>Dikarya</taxon>
        <taxon>Ascomycota</taxon>
        <taxon>Pezizomycotina</taxon>
        <taxon>Pezizomycetes</taxon>
        <taxon>Pezizales</taxon>
        <taxon>Pyronemataceae</taxon>
        <taxon>Sphaerosporella</taxon>
    </lineage>
</organism>
<evidence type="ECO:0000256" key="3">
    <source>
        <dbReference type="SAM" id="MobiDB-lite"/>
    </source>
</evidence>
<evidence type="ECO:0000313" key="5">
    <source>
        <dbReference type="Proteomes" id="UP000326924"/>
    </source>
</evidence>
<evidence type="ECO:0000313" key="4">
    <source>
        <dbReference type="EMBL" id="KAA8893655.1"/>
    </source>
</evidence>
<evidence type="ECO:0008006" key="6">
    <source>
        <dbReference type="Google" id="ProtNLM"/>
    </source>
</evidence>
<dbReference type="AlphaFoldDB" id="A0A5J5EDJ3"/>
<dbReference type="InterPro" id="IPR011990">
    <property type="entry name" value="TPR-like_helical_dom_sf"/>
</dbReference>
<comment type="caution">
    <text evidence="4">The sequence shown here is derived from an EMBL/GenBank/DDBJ whole genome shotgun (WGS) entry which is preliminary data.</text>
</comment>
<dbReference type="Pfam" id="PF01535">
    <property type="entry name" value="PPR"/>
    <property type="match status" value="1"/>
</dbReference>
<dbReference type="InterPro" id="IPR051222">
    <property type="entry name" value="PPR/CCM1_RNA-binding"/>
</dbReference>
<dbReference type="InParanoid" id="A0A5J5EDJ3"/>
<dbReference type="PANTHER" id="PTHR47942:SF63">
    <property type="entry name" value="PENTATRICOPEPTIDE REPEAT-CONTAINING PROTEIN"/>
    <property type="match status" value="1"/>
</dbReference>
<feature type="compositionally biased region" description="Polar residues" evidence="3">
    <location>
        <begin position="757"/>
        <end position="767"/>
    </location>
</feature>
<dbReference type="OrthoDB" id="185373at2759"/>
<keyword evidence="5" id="KW-1185">Reference proteome</keyword>
<sequence length="774" mass="87145">MPPPSLQGSPASICRSCLKLLLRRLVHHPRVSLPPPPPPPPTTTARAIHTAAAAANPVRLSHWPKVNKPANATHHPPLRRPRHLRRDGLPGISPVELMTVKEMALHSEDLPATYRALMHLLPKERRDPVVWEGMPVYKILQMTILRILDRITADRGETPGLPTPLEFVREIQVTGVSVRRMFTHIVKALLAREVPAEEMLPVFDAAVLERCLVESSEEIEPEDVEWLFCSFNKMLYVAYLYLNDLGATSAVLTVLDRHVAHCQVPNAAKIRAAMRMIHGVSPDLVARIADISLTFQLRHTLKNIQRLRTALDRFSETNDLRGLERFYNDAKALDPSPLNEAIFTSFIAAFLSFYRSQDIALRVWDDMVAIGIRPGVSAWNALLRYGHGYDRNALATIWDRMICSGVMPDVHCWTTRIHTQMNANQMQDGLQSLQEMVTMGTKPTIETINAAIDGLLKFDHFEESGQVIRWADEIGVEADLITYNTLLRGYLKKQGAAKDAMNILQSMTDKGITPDVYTFTIVLDGIYKAAEAEVRPPPETEEITEIFRFMEGLGIEANVTTYTALVGGLLEQNNMMAVQGVRETMNEKAVGGNADFYTVLIKDAFARHDFARVDSVLPEMHYYDVARDHVFWKEVILGYARAGLIEKMMTAMEDMKAEPHRMVITMKGYVTILRALERRGERIAAKKVVEDVVASWDERRDNIKREGHTSRIEAQFWEVVAMIGGVGWMQGLRQSVYLEVQQYGEPLSVAAGVLSGPQETQSIPQQPEKSEQMI</sequence>
<evidence type="ECO:0000256" key="2">
    <source>
        <dbReference type="PROSITE-ProRule" id="PRU00708"/>
    </source>
</evidence>
<dbReference type="Pfam" id="PF13041">
    <property type="entry name" value="PPR_2"/>
    <property type="match status" value="1"/>
</dbReference>
<proteinExistence type="predicted"/>
<keyword evidence="1" id="KW-0677">Repeat</keyword>
<feature type="region of interest" description="Disordered" evidence="3">
    <location>
        <begin position="755"/>
        <end position="774"/>
    </location>
</feature>
<evidence type="ECO:0000256" key="1">
    <source>
        <dbReference type="ARBA" id="ARBA00022737"/>
    </source>
</evidence>
<reference evidence="4 5" key="1">
    <citation type="submission" date="2019-09" db="EMBL/GenBank/DDBJ databases">
        <title>Draft genome of the ectomycorrhizal ascomycete Sphaerosporella brunnea.</title>
        <authorList>
            <consortium name="DOE Joint Genome Institute"/>
            <person name="Benucci G.M."/>
            <person name="Marozzi G."/>
            <person name="Antonielli L."/>
            <person name="Sanchez S."/>
            <person name="Marco P."/>
            <person name="Wang X."/>
            <person name="Falini L.B."/>
            <person name="Barry K."/>
            <person name="Haridas S."/>
            <person name="Lipzen A."/>
            <person name="Labutti K."/>
            <person name="Grigoriev I.V."/>
            <person name="Murat C."/>
            <person name="Martin F."/>
            <person name="Albertini E."/>
            <person name="Donnini D."/>
            <person name="Bonito G."/>
        </authorList>
    </citation>
    <scope>NUCLEOTIDE SEQUENCE [LARGE SCALE GENOMIC DNA]</scope>
    <source>
        <strain evidence="4 5">Sb_GMNB300</strain>
    </source>
</reference>
<dbReference type="InterPro" id="IPR002885">
    <property type="entry name" value="PPR_rpt"/>
</dbReference>